<dbReference type="InterPro" id="IPR029044">
    <property type="entry name" value="Nucleotide-diphossugar_trans"/>
</dbReference>
<dbReference type="AlphaFoldDB" id="A0A1T4X5S3"/>
<gene>
    <name evidence="1" type="ORF">SAMN02745166_01082</name>
</gene>
<sequence>MIRRSQTQSALPPPRKLAVITCFFNFAGFKRPRANCLRFLRAMERQGIPVFGVEAVLPNQIPVLADAPNWRVILADPQKHVIWQKEALLNVALGMVPPEYTAIAWVDSDLDFMNPHWVSQTEQALMAYDVVQPFHEAFWSHEDGSIERRHYCSTMTGLDQQWKGHPGFAWAARREILERAEGLYPRCVLGSGDTLMAAAFLDSPLWHRCEQALGTRQDLYLRWRLQLGRVSTGYVHGQIWHEHHGSRENRRYDERIDLIRDLDCVNAVTVDENGLLSWTEAASPEVREAVAHYFIGRREDG</sequence>
<keyword evidence="2" id="KW-1185">Reference proteome</keyword>
<evidence type="ECO:0008006" key="3">
    <source>
        <dbReference type="Google" id="ProtNLM"/>
    </source>
</evidence>
<evidence type="ECO:0000313" key="2">
    <source>
        <dbReference type="Proteomes" id="UP000190774"/>
    </source>
</evidence>
<dbReference type="OrthoDB" id="7593663at2"/>
<proteinExistence type="predicted"/>
<dbReference type="STRING" id="48467.SAMN02745166_01082"/>
<dbReference type="Proteomes" id="UP000190774">
    <property type="component" value="Unassembled WGS sequence"/>
</dbReference>
<name>A0A1T4X5S3_9BACT</name>
<evidence type="ECO:0000313" key="1">
    <source>
        <dbReference type="EMBL" id="SKA84983.1"/>
    </source>
</evidence>
<accession>A0A1T4X5S3</accession>
<reference evidence="2" key="1">
    <citation type="submission" date="2017-02" db="EMBL/GenBank/DDBJ databases">
        <authorList>
            <person name="Varghese N."/>
            <person name="Submissions S."/>
        </authorList>
    </citation>
    <scope>NUCLEOTIDE SEQUENCE [LARGE SCALE GENOMIC DNA]</scope>
    <source>
        <strain evidence="2">ATCC 700200</strain>
    </source>
</reference>
<dbReference type="SUPFAM" id="SSF53448">
    <property type="entry name" value="Nucleotide-diphospho-sugar transferases"/>
    <property type="match status" value="1"/>
</dbReference>
<organism evidence="1 2">
    <name type="scientific">Prosthecobacter debontii</name>
    <dbReference type="NCBI Taxonomy" id="48467"/>
    <lineage>
        <taxon>Bacteria</taxon>
        <taxon>Pseudomonadati</taxon>
        <taxon>Verrucomicrobiota</taxon>
        <taxon>Verrucomicrobiia</taxon>
        <taxon>Verrucomicrobiales</taxon>
        <taxon>Verrucomicrobiaceae</taxon>
        <taxon>Prosthecobacter</taxon>
    </lineage>
</organism>
<dbReference type="RefSeq" id="WP_078812290.1">
    <property type="nucleotide sequence ID" value="NZ_FUYE01000003.1"/>
</dbReference>
<dbReference type="EMBL" id="FUYE01000003">
    <property type="protein sequence ID" value="SKA84983.1"/>
    <property type="molecule type" value="Genomic_DNA"/>
</dbReference>
<protein>
    <recommendedName>
        <fullName evidence="3">Glycosyltransferase</fullName>
    </recommendedName>
</protein>